<dbReference type="InterPro" id="IPR013103">
    <property type="entry name" value="RVT_2"/>
</dbReference>
<dbReference type="EMBL" id="BKCJ010005309">
    <property type="protein sequence ID" value="GEU66021.1"/>
    <property type="molecule type" value="Genomic_DNA"/>
</dbReference>
<dbReference type="PROSITE" id="PS50994">
    <property type="entry name" value="INTEGRASE"/>
    <property type="match status" value="1"/>
</dbReference>
<dbReference type="Gene3D" id="3.30.420.10">
    <property type="entry name" value="Ribonuclease H-like superfamily/Ribonuclease H"/>
    <property type="match status" value="1"/>
</dbReference>
<gene>
    <name evidence="2" type="ORF">Tci_037999</name>
</gene>
<dbReference type="PANTHER" id="PTHR11439:SF495">
    <property type="entry name" value="REVERSE TRANSCRIPTASE, RNA-DEPENDENT DNA POLYMERASE-RELATED"/>
    <property type="match status" value="1"/>
</dbReference>
<dbReference type="Pfam" id="PF07727">
    <property type="entry name" value="RVT_2"/>
    <property type="match status" value="1"/>
</dbReference>
<dbReference type="InterPro" id="IPR036397">
    <property type="entry name" value="RNaseH_sf"/>
</dbReference>
<dbReference type="InterPro" id="IPR001584">
    <property type="entry name" value="Integrase_cat-core"/>
</dbReference>
<dbReference type="PANTHER" id="PTHR11439">
    <property type="entry name" value="GAG-POL-RELATED RETROTRANSPOSON"/>
    <property type="match status" value="1"/>
</dbReference>
<feature type="domain" description="Integrase catalytic" evidence="1">
    <location>
        <begin position="180"/>
        <end position="354"/>
    </location>
</feature>
<proteinExistence type="predicted"/>
<evidence type="ECO:0000313" key="2">
    <source>
        <dbReference type="EMBL" id="GEU66021.1"/>
    </source>
</evidence>
<accession>A0A6L2LW33</accession>
<evidence type="ECO:0000259" key="1">
    <source>
        <dbReference type="PROSITE" id="PS50994"/>
    </source>
</evidence>
<dbReference type="InterPro" id="IPR012337">
    <property type="entry name" value="RNaseH-like_sf"/>
</dbReference>
<organism evidence="2">
    <name type="scientific">Tanacetum cinerariifolium</name>
    <name type="common">Dalmatian daisy</name>
    <name type="synonym">Chrysanthemum cinerariifolium</name>
    <dbReference type="NCBI Taxonomy" id="118510"/>
    <lineage>
        <taxon>Eukaryota</taxon>
        <taxon>Viridiplantae</taxon>
        <taxon>Streptophyta</taxon>
        <taxon>Embryophyta</taxon>
        <taxon>Tracheophyta</taxon>
        <taxon>Spermatophyta</taxon>
        <taxon>Magnoliopsida</taxon>
        <taxon>eudicotyledons</taxon>
        <taxon>Gunneridae</taxon>
        <taxon>Pentapetalae</taxon>
        <taxon>asterids</taxon>
        <taxon>campanulids</taxon>
        <taxon>Asterales</taxon>
        <taxon>Asteraceae</taxon>
        <taxon>Asteroideae</taxon>
        <taxon>Anthemideae</taxon>
        <taxon>Anthemidinae</taxon>
        <taxon>Tanacetum</taxon>
    </lineage>
</organism>
<dbReference type="SUPFAM" id="SSF53098">
    <property type="entry name" value="Ribonuclease H-like"/>
    <property type="match status" value="1"/>
</dbReference>
<dbReference type="CDD" id="cd09272">
    <property type="entry name" value="RNase_HI_RT_Ty1"/>
    <property type="match status" value="1"/>
</dbReference>
<name>A0A6L2LW33_TANCI</name>
<protein>
    <recommendedName>
        <fullName evidence="1">Integrase catalytic domain-containing protein</fullName>
    </recommendedName>
</protein>
<dbReference type="GO" id="GO:0015074">
    <property type="term" value="P:DNA integration"/>
    <property type="evidence" value="ECO:0007669"/>
    <property type="project" value="InterPro"/>
</dbReference>
<sequence length="848" mass="96400">MNLKLLRSLPSEWKTHALIWRNKAHIETISLNNLYNNLKIYEPKLIRSSSTSQNPQNVAFVSSNSTNSTINTNEADNTAFGVSTAHSQGNTINSSSVDNLNDAVICAFLASQPNSPQLTREDLEQINPDDLEEMDLHWEMAMLTIRARSDVKTVESKHKSVDVKNKGVNNTIETKPVRKNSFSPPIIKDWNSDDESEVEFEPKVEVITIKPSIEKIKFIKPARHMIRNKCYLTDYEDYDGGFVSFRDGKGRISGKVKIKTRTLDFDDVYFCKELKYNLFKIKREFSIARTPQQNGVAKRKNKTLIEAARTMLLDSELLTTFWAKAVNTACYVKNKALVIKPHNKTPYELIRGRPPLIDFMKPFGKAIRVFNKRTRIVEETLNIRFLENAPHVKGNGLDWLFDIDSLIISMNYEPVVVGKQTNAVEEEVDINNVVSSYTIPDASLTKFLKDHPKDQVIGIIKTPVQTRQMTKINEEHDKWGISTKWVFRNKKDERGIVVKNKARLVTQGHTQEEGINYDEVFAPVARIEAIRLFLAYASFKDFVVYQMDVKSAFLYGKIKEEVYVCQPPCFEDLDFSDKVYKVEKALYGLHQASRTCQDKYVADILTKFDFSTMKTASTSMEPNKALVKDSEAKDVDVHLYRSMIGSLMYLTASRPDITFAVCACASLDMKSTTGGCQFLGKRLISWQCKKQTIVANSTTEAEYVAAANCYRHVLWIQNQMLNYGFNFLNTKIYIDNENDTVYKEWEDIMERATTTASSLEVEKESGNIHRTQFMATLNEPLPQGIGSGSQSHPSFLLKKRGFSLSWGKELVEGERTITQGILRCVAGEKERKRCTGFLGGKAEGCTVL</sequence>
<reference evidence="2" key="1">
    <citation type="journal article" date="2019" name="Sci. Rep.">
        <title>Draft genome of Tanacetum cinerariifolium, the natural source of mosquito coil.</title>
        <authorList>
            <person name="Yamashiro T."/>
            <person name="Shiraishi A."/>
            <person name="Satake H."/>
            <person name="Nakayama K."/>
        </authorList>
    </citation>
    <scope>NUCLEOTIDE SEQUENCE</scope>
</reference>
<dbReference type="AlphaFoldDB" id="A0A6L2LW33"/>
<dbReference type="GO" id="GO:0003676">
    <property type="term" value="F:nucleic acid binding"/>
    <property type="evidence" value="ECO:0007669"/>
    <property type="project" value="InterPro"/>
</dbReference>
<comment type="caution">
    <text evidence="2">The sequence shown here is derived from an EMBL/GenBank/DDBJ whole genome shotgun (WGS) entry which is preliminary data.</text>
</comment>